<evidence type="ECO:0000313" key="1">
    <source>
        <dbReference type="EMBL" id="OGY44854.1"/>
    </source>
</evidence>
<name>A0A1G1XY49_9BACT</name>
<sequence length="64" mass="7355">MSRDADLTPAPSKLINLVVGIFIFDFNLDLYPNNYNLYLKNALIKAKALPNKFNLILKWEMPSL</sequence>
<gene>
    <name evidence="1" type="ORF">A2729_05530</name>
</gene>
<protein>
    <submittedName>
        <fullName evidence="1">Uncharacterized protein</fullName>
    </submittedName>
</protein>
<evidence type="ECO:0000313" key="2">
    <source>
        <dbReference type="Proteomes" id="UP000178930"/>
    </source>
</evidence>
<proteinExistence type="predicted"/>
<dbReference type="EMBL" id="MHIB01000011">
    <property type="protein sequence ID" value="OGY44854.1"/>
    <property type="molecule type" value="Genomic_DNA"/>
</dbReference>
<dbReference type="Proteomes" id="UP000178930">
    <property type="component" value="Unassembled WGS sequence"/>
</dbReference>
<dbReference type="AlphaFoldDB" id="A0A1G1XY49"/>
<reference evidence="1 2" key="1">
    <citation type="journal article" date="2016" name="Nat. Commun.">
        <title>Thousands of microbial genomes shed light on interconnected biogeochemical processes in an aquifer system.</title>
        <authorList>
            <person name="Anantharaman K."/>
            <person name="Brown C.T."/>
            <person name="Hug L.A."/>
            <person name="Sharon I."/>
            <person name="Castelle C.J."/>
            <person name="Probst A.J."/>
            <person name="Thomas B.C."/>
            <person name="Singh A."/>
            <person name="Wilkins M.J."/>
            <person name="Karaoz U."/>
            <person name="Brodie E.L."/>
            <person name="Williams K.H."/>
            <person name="Hubbard S.S."/>
            <person name="Banfield J.F."/>
        </authorList>
    </citation>
    <scope>NUCLEOTIDE SEQUENCE [LARGE SCALE GENOMIC DNA]</scope>
</reference>
<organism evidence="1 2">
    <name type="scientific">Candidatus Buchananbacteria bacterium RIFCSPHIGHO2_01_FULL_39_14</name>
    <dbReference type="NCBI Taxonomy" id="1797532"/>
    <lineage>
        <taxon>Bacteria</taxon>
        <taxon>Candidatus Buchananiibacteriota</taxon>
    </lineage>
</organism>
<accession>A0A1G1XY49</accession>
<comment type="caution">
    <text evidence="1">The sequence shown here is derived from an EMBL/GenBank/DDBJ whole genome shotgun (WGS) entry which is preliminary data.</text>
</comment>